<dbReference type="STRING" id="188906.SAMN04488526_1778"/>
<dbReference type="EMBL" id="FNZQ01000002">
    <property type="protein sequence ID" value="SEL00456.1"/>
    <property type="molecule type" value="Genomic_DNA"/>
</dbReference>
<dbReference type="SUPFAM" id="SSF53822">
    <property type="entry name" value="Periplasmic binding protein-like I"/>
    <property type="match status" value="1"/>
</dbReference>
<protein>
    <submittedName>
        <fullName evidence="1">Uncharacterized protein</fullName>
    </submittedName>
</protein>
<dbReference type="Gene3D" id="3.40.50.2300">
    <property type="match status" value="1"/>
</dbReference>
<dbReference type="Proteomes" id="UP000199283">
    <property type="component" value="Unassembled WGS sequence"/>
</dbReference>
<dbReference type="RefSeq" id="WP_139204682.1">
    <property type="nucleotide sequence ID" value="NZ_FNZQ01000002.1"/>
</dbReference>
<proteinExistence type="predicted"/>
<organism evidence="1 2">
    <name type="scientific">Jannaschia helgolandensis</name>
    <dbReference type="NCBI Taxonomy" id="188906"/>
    <lineage>
        <taxon>Bacteria</taxon>
        <taxon>Pseudomonadati</taxon>
        <taxon>Pseudomonadota</taxon>
        <taxon>Alphaproteobacteria</taxon>
        <taxon>Rhodobacterales</taxon>
        <taxon>Roseobacteraceae</taxon>
        <taxon>Jannaschia</taxon>
    </lineage>
</organism>
<reference evidence="1 2" key="1">
    <citation type="submission" date="2016-10" db="EMBL/GenBank/DDBJ databases">
        <authorList>
            <person name="de Groot N.N."/>
        </authorList>
    </citation>
    <scope>NUCLEOTIDE SEQUENCE [LARGE SCALE GENOMIC DNA]</scope>
    <source>
        <strain evidence="1 2">DSM 14858</strain>
    </source>
</reference>
<keyword evidence="2" id="KW-1185">Reference proteome</keyword>
<sequence>MRKPESMRPIRSAVGGVLATFLFATMPIAGAQAHSFSLGVSADGSDLPTALDSAIKGILLATRERDSHANETSDGHLGGLDVFLVPLPTEAAADIDGLRDVNRRPIDIAVLLGPGSGDDQDLSQLDPQTVVVRPGRIVSEPTEAGRDFETRFMTAYGLRPNRAAIEGYNAARRVDLALRSTNGVADRPALIDALTATADGIEW</sequence>
<name>A0A1H7LNH3_9RHOB</name>
<dbReference type="InterPro" id="IPR028082">
    <property type="entry name" value="Peripla_BP_I"/>
</dbReference>
<evidence type="ECO:0000313" key="2">
    <source>
        <dbReference type="Proteomes" id="UP000199283"/>
    </source>
</evidence>
<dbReference type="OrthoDB" id="7868535at2"/>
<dbReference type="AlphaFoldDB" id="A0A1H7LNH3"/>
<accession>A0A1H7LNH3</accession>
<evidence type="ECO:0000313" key="1">
    <source>
        <dbReference type="EMBL" id="SEL00456.1"/>
    </source>
</evidence>
<gene>
    <name evidence="1" type="ORF">SAMN04488526_1778</name>
</gene>